<feature type="region of interest" description="Disordered" evidence="1">
    <location>
        <begin position="1"/>
        <end position="38"/>
    </location>
</feature>
<dbReference type="RefSeq" id="WP_242515737.1">
    <property type="nucleotide sequence ID" value="NZ_CP012670.1"/>
</dbReference>
<name>A0A4P2QDQ7_SORCE</name>
<gene>
    <name evidence="2" type="ORF">SOCEGT47_085200</name>
</gene>
<feature type="region of interest" description="Disordered" evidence="1">
    <location>
        <begin position="62"/>
        <end position="130"/>
    </location>
</feature>
<reference evidence="2 3" key="1">
    <citation type="submission" date="2015-09" db="EMBL/GenBank/DDBJ databases">
        <title>Sorangium comparison.</title>
        <authorList>
            <person name="Zaburannyi N."/>
            <person name="Bunk B."/>
            <person name="Overmann J."/>
            <person name="Mueller R."/>
        </authorList>
    </citation>
    <scope>NUCLEOTIDE SEQUENCE [LARGE SCALE GENOMIC DNA]</scope>
    <source>
        <strain evidence="2 3">So ceGT47</strain>
    </source>
</reference>
<feature type="compositionally biased region" description="Low complexity" evidence="1">
    <location>
        <begin position="67"/>
        <end position="82"/>
    </location>
</feature>
<evidence type="ECO:0000256" key="1">
    <source>
        <dbReference type="SAM" id="MobiDB-lite"/>
    </source>
</evidence>
<sequence>MEPSHRAPHGSTSADRRPPNGGASADRRPPTEDEPEGIAWKGALAVALVVGSLVVWRACSTPEGERSSAPAPSGASPGALAPVDPNAPEASGQPPAPRCTPASPTPFVIGDAPPAPRAPGRGEGGGEAESAQDLAPFAVEIGRGTTFSGGFAVGAQREAEGGAVAMVATLSADGAQGKLVRLARSRGDMDPPVVAGAGGAILAAMIEPNAGGRAIKIARVEGEHVTWGAEFAEGRDESLALDVAVSGERAVVVWDDVTRDGKRSRIMLASTDVATLRSVTSPRPVSRPSTDAEMPRVLRRPGGYWLAYVARAEEPARRASAKDDHVDEDTAAAGETITQQWVEVVPLDETGSLTAAPRAVTPKDGHVLAYDLTLGEDDGLILTFRDDDTPSGSSGGRISAVLVRLGGVGEPRVLAGGEREPDAPPEAALGLGAGVPALLAGSGGRGSQAAGARSGAAAWLAVANASGPTLLAALTARGEIEDGLRAEPALGRGEPIAASPEALLVAQPAGRAMKLSVLRCAPAAAPR</sequence>
<dbReference type="Proteomes" id="UP000295781">
    <property type="component" value="Chromosome"/>
</dbReference>
<evidence type="ECO:0000313" key="2">
    <source>
        <dbReference type="EMBL" id="AUX27920.1"/>
    </source>
</evidence>
<dbReference type="EMBL" id="CP012670">
    <property type="protein sequence ID" value="AUX27920.1"/>
    <property type="molecule type" value="Genomic_DNA"/>
</dbReference>
<proteinExistence type="predicted"/>
<accession>A0A4P2QDQ7</accession>
<dbReference type="AlphaFoldDB" id="A0A4P2QDQ7"/>
<organism evidence="2 3">
    <name type="scientific">Sorangium cellulosum</name>
    <name type="common">Polyangium cellulosum</name>
    <dbReference type="NCBI Taxonomy" id="56"/>
    <lineage>
        <taxon>Bacteria</taxon>
        <taxon>Pseudomonadati</taxon>
        <taxon>Myxococcota</taxon>
        <taxon>Polyangia</taxon>
        <taxon>Polyangiales</taxon>
        <taxon>Polyangiaceae</taxon>
        <taxon>Sorangium</taxon>
    </lineage>
</organism>
<protein>
    <submittedName>
        <fullName evidence="2">Uncharacterized protein</fullName>
    </submittedName>
</protein>
<evidence type="ECO:0000313" key="3">
    <source>
        <dbReference type="Proteomes" id="UP000295781"/>
    </source>
</evidence>